<dbReference type="InterPro" id="IPR053088">
    <property type="entry name" value="Beta-glucosidase/SUN-like"/>
</dbReference>
<sequence>MKIDIVLSRAAALVSLVAGVEAAHGHGHHARHHHRDVQTLEKKGGHCKFPSGEGLISITPHLDNGGWAMSPDQPCKPGGYCPYACPSGQVSMQWDPKATSYSYPMSMNGGLFCDEDGQIQKPFPDKPYCADGTGAVGAHNKASKHVSFCQTVLPGNEAMLIPTLVQELATLAVPDSSYWCETSAHFYINPPGIDAETACVWGTSDHPYGNWAPYVAGANTVKNGDTYLKIGWNPIYLEPSTPFRDVVPDFGVEVVCEGDKCDGTPCKIDPAVNKVNEISGSSSKGAGGAAFCVVTIPKGEKGHIVVFDKSGGDSSSATVEVPTSTVAPSSTEAPTSTSTSTSTSSTSTSTSTSTSSTPSTTSTSSTTSSTSTSSSSTISSSSTQTPSITSSSSLKPSSSGMFPSSKWISLSASASYTYQPHVFIETGSVEAAAMETSGPSSASASPSTTTQSGGAGTIVVSILSMTLSAFVAIAMLSL</sequence>
<organism evidence="5 6">
    <name type="scientific">Aspergillus wentii DTO 134E9</name>
    <dbReference type="NCBI Taxonomy" id="1073089"/>
    <lineage>
        <taxon>Eukaryota</taxon>
        <taxon>Fungi</taxon>
        <taxon>Dikarya</taxon>
        <taxon>Ascomycota</taxon>
        <taxon>Pezizomycotina</taxon>
        <taxon>Eurotiomycetes</taxon>
        <taxon>Eurotiomycetidae</taxon>
        <taxon>Eurotiales</taxon>
        <taxon>Aspergillaceae</taxon>
        <taxon>Aspergillus</taxon>
        <taxon>Aspergillus subgen. Cremei</taxon>
    </lineage>
</organism>
<protein>
    <recommendedName>
        <fullName evidence="7">SUN domain-containing protein</fullName>
    </recommendedName>
</protein>
<feature type="compositionally biased region" description="Low complexity" evidence="2">
    <location>
        <begin position="314"/>
        <end position="401"/>
    </location>
</feature>
<dbReference type="GeneID" id="63743965"/>
<accession>A0A1L9RJH9</accession>
<dbReference type="RefSeq" id="XP_040688766.1">
    <property type="nucleotide sequence ID" value="XM_040828117.1"/>
</dbReference>
<evidence type="ECO:0000256" key="2">
    <source>
        <dbReference type="SAM" id="MobiDB-lite"/>
    </source>
</evidence>
<feature type="region of interest" description="Disordered" evidence="2">
    <location>
        <begin position="307"/>
        <end position="401"/>
    </location>
</feature>
<evidence type="ECO:0000313" key="5">
    <source>
        <dbReference type="EMBL" id="OJJ35090.1"/>
    </source>
</evidence>
<comment type="similarity">
    <text evidence="1">Belongs to the SUN family.</text>
</comment>
<keyword evidence="4" id="KW-0732">Signal</keyword>
<dbReference type="STRING" id="1073089.A0A1L9RJH9"/>
<dbReference type="AlphaFoldDB" id="A0A1L9RJH9"/>
<gene>
    <name evidence="5" type="ORF">ASPWEDRAFT_109814</name>
</gene>
<feature type="signal peptide" evidence="4">
    <location>
        <begin position="1"/>
        <end position="22"/>
    </location>
</feature>
<proteinExistence type="inferred from homology"/>
<dbReference type="EMBL" id="KV878212">
    <property type="protein sequence ID" value="OJJ35090.1"/>
    <property type="molecule type" value="Genomic_DNA"/>
</dbReference>
<dbReference type="Proteomes" id="UP000184383">
    <property type="component" value="Unassembled WGS sequence"/>
</dbReference>
<keyword evidence="3" id="KW-0472">Membrane</keyword>
<evidence type="ECO:0000313" key="6">
    <source>
        <dbReference type="Proteomes" id="UP000184383"/>
    </source>
</evidence>
<keyword evidence="3" id="KW-0812">Transmembrane</keyword>
<dbReference type="VEuPathDB" id="FungiDB:ASPWEDRAFT_109814"/>
<keyword evidence="3" id="KW-1133">Transmembrane helix</keyword>
<feature type="region of interest" description="Disordered" evidence="2">
    <location>
        <begin position="434"/>
        <end position="453"/>
    </location>
</feature>
<feature type="transmembrane region" description="Helical" evidence="3">
    <location>
        <begin position="455"/>
        <end position="476"/>
    </location>
</feature>
<evidence type="ECO:0000256" key="3">
    <source>
        <dbReference type="SAM" id="Phobius"/>
    </source>
</evidence>
<keyword evidence="6" id="KW-1185">Reference proteome</keyword>
<dbReference type="InterPro" id="IPR005556">
    <property type="entry name" value="SUN"/>
</dbReference>
<reference evidence="6" key="1">
    <citation type="journal article" date="2017" name="Genome Biol.">
        <title>Comparative genomics reveals high biological diversity and specific adaptations in the industrially and medically important fungal genus Aspergillus.</title>
        <authorList>
            <person name="de Vries R.P."/>
            <person name="Riley R."/>
            <person name="Wiebenga A."/>
            <person name="Aguilar-Osorio G."/>
            <person name="Amillis S."/>
            <person name="Uchima C.A."/>
            <person name="Anderluh G."/>
            <person name="Asadollahi M."/>
            <person name="Askin M."/>
            <person name="Barry K."/>
            <person name="Battaglia E."/>
            <person name="Bayram O."/>
            <person name="Benocci T."/>
            <person name="Braus-Stromeyer S.A."/>
            <person name="Caldana C."/>
            <person name="Canovas D."/>
            <person name="Cerqueira G.C."/>
            <person name="Chen F."/>
            <person name="Chen W."/>
            <person name="Choi C."/>
            <person name="Clum A."/>
            <person name="Dos Santos R.A."/>
            <person name="Damasio A.R."/>
            <person name="Diallinas G."/>
            <person name="Emri T."/>
            <person name="Fekete E."/>
            <person name="Flipphi M."/>
            <person name="Freyberg S."/>
            <person name="Gallo A."/>
            <person name="Gournas C."/>
            <person name="Habgood R."/>
            <person name="Hainaut M."/>
            <person name="Harispe M.L."/>
            <person name="Henrissat B."/>
            <person name="Hilden K.S."/>
            <person name="Hope R."/>
            <person name="Hossain A."/>
            <person name="Karabika E."/>
            <person name="Karaffa L."/>
            <person name="Karanyi Z."/>
            <person name="Krasevec N."/>
            <person name="Kuo A."/>
            <person name="Kusch H."/>
            <person name="LaButti K."/>
            <person name="Lagendijk E.L."/>
            <person name="Lapidus A."/>
            <person name="Levasseur A."/>
            <person name="Lindquist E."/>
            <person name="Lipzen A."/>
            <person name="Logrieco A.F."/>
            <person name="MacCabe A."/>
            <person name="Maekelae M.R."/>
            <person name="Malavazi I."/>
            <person name="Melin P."/>
            <person name="Meyer V."/>
            <person name="Mielnichuk N."/>
            <person name="Miskei M."/>
            <person name="Molnar A.P."/>
            <person name="Mule G."/>
            <person name="Ngan C.Y."/>
            <person name="Orejas M."/>
            <person name="Orosz E."/>
            <person name="Ouedraogo J.P."/>
            <person name="Overkamp K.M."/>
            <person name="Park H.-S."/>
            <person name="Perrone G."/>
            <person name="Piumi F."/>
            <person name="Punt P.J."/>
            <person name="Ram A.F."/>
            <person name="Ramon A."/>
            <person name="Rauscher S."/>
            <person name="Record E."/>
            <person name="Riano-Pachon D.M."/>
            <person name="Robert V."/>
            <person name="Roehrig J."/>
            <person name="Ruller R."/>
            <person name="Salamov A."/>
            <person name="Salih N.S."/>
            <person name="Samson R.A."/>
            <person name="Sandor E."/>
            <person name="Sanguinetti M."/>
            <person name="Schuetze T."/>
            <person name="Sepcic K."/>
            <person name="Shelest E."/>
            <person name="Sherlock G."/>
            <person name="Sophianopoulou V."/>
            <person name="Squina F.M."/>
            <person name="Sun H."/>
            <person name="Susca A."/>
            <person name="Todd R.B."/>
            <person name="Tsang A."/>
            <person name="Unkles S.E."/>
            <person name="van de Wiele N."/>
            <person name="van Rossen-Uffink D."/>
            <person name="Oliveira J.V."/>
            <person name="Vesth T.C."/>
            <person name="Visser J."/>
            <person name="Yu J.-H."/>
            <person name="Zhou M."/>
            <person name="Andersen M.R."/>
            <person name="Archer D.B."/>
            <person name="Baker S.E."/>
            <person name="Benoit I."/>
            <person name="Brakhage A.A."/>
            <person name="Braus G.H."/>
            <person name="Fischer R."/>
            <person name="Frisvad J.C."/>
            <person name="Goldman G.H."/>
            <person name="Houbraken J."/>
            <person name="Oakley B."/>
            <person name="Pocsi I."/>
            <person name="Scazzocchio C."/>
            <person name="Seiboth B."/>
            <person name="vanKuyk P.A."/>
            <person name="Wortman J."/>
            <person name="Dyer P.S."/>
            <person name="Grigoriev I.V."/>
        </authorList>
    </citation>
    <scope>NUCLEOTIDE SEQUENCE [LARGE SCALE GENOMIC DNA]</scope>
    <source>
        <strain evidence="6">DTO 134E9</strain>
    </source>
</reference>
<evidence type="ECO:0000256" key="1">
    <source>
        <dbReference type="ARBA" id="ARBA00010579"/>
    </source>
</evidence>
<dbReference type="OrthoDB" id="5554151at2759"/>
<feature type="compositionally biased region" description="Low complexity" evidence="2">
    <location>
        <begin position="436"/>
        <end position="452"/>
    </location>
</feature>
<evidence type="ECO:0008006" key="7">
    <source>
        <dbReference type="Google" id="ProtNLM"/>
    </source>
</evidence>
<dbReference type="Pfam" id="PF03856">
    <property type="entry name" value="SUN"/>
    <property type="match status" value="1"/>
</dbReference>
<name>A0A1L9RJH9_ASPWE</name>
<feature type="chain" id="PRO_5013132341" description="SUN domain-containing protein" evidence="4">
    <location>
        <begin position="23"/>
        <end position="478"/>
    </location>
</feature>
<evidence type="ECO:0000256" key="4">
    <source>
        <dbReference type="SAM" id="SignalP"/>
    </source>
</evidence>
<dbReference type="PANTHER" id="PTHR31654:SF0">
    <property type="entry name" value="SECRETED BETA-GLUCOSIDASE ADG3-RELATED"/>
    <property type="match status" value="1"/>
</dbReference>
<dbReference type="PANTHER" id="PTHR31654">
    <property type="entry name" value="SECRETED BETA-GLUCOSIDASE ADG3-RELATED"/>
    <property type="match status" value="1"/>
</dbReference>